<keyword evidence="3" id="KW-1185">Reference proteome</keyword>
<comment type="caution">
    <text evidence="2">The sequence shown here is derived from an EMBL/GenBank/DDBJ whole genome shotgun (WGS) entry which is preliminary data.</text>
</comment>
<dbReference type="EMBL" id="BAAAMR010000124">
    <property type="protein sequence ID" value="GAA2165049.1"/>
    <property type="molecule type" value="Genomic_DNA"/>
</dbReference>
<dbReference type="Proteomes" id="UP001501020">
    <property type="component" value="Unassembled WGS sequence"/>
</dbReference>
<dbReference type="NCBIfam" id="NF047832">
    <property type="entry name" value="caspase_w_EACC1"/>
    <property type="match status" value="1"/>
</dbReference>
<dbReference type="Pfam" id="PF00656">
    <property type="entry name" value="Peptidase_C14"/>
    <property type="match status" value="1"/>
</dbReference>
<protein>
    <recommendedName>
        <fullName evidence="1">Peptidase C14 caspase domain-containing protein</fullName>
    </recommendedName>
</protein>
<evidence type="ECO:0000259" key="1">
    <source>
        <dbReference type="Pfam" id="PF00656"/>
    </source>
</evidence>
<dbReference type="Gene3D" id="3.40.50.1460">
    <property type="match status" value="1"/>
</dbReference>
<sequence>MSRFPDPARSRAVLIGVSHFPESSDLADLPAVRENVAGLWHRLTHDTTGVLDPEHCQVVDPAASITELGRTIAKAAAEASDMLLVYYAGHGLVDERGRLYLATNATRTDAPKYSALGVDLLREDIGGSGAAARVLVLDCCFSGRAIEVMTGEEGLVDGQLSIAGTYTMTSTSANAPSYALSGERYTAFTGALLAALDSPQPLNLNEIYRSVAAALQARGLPRPRMRGTDTAGALALARGGTAPPDTPPANALDEVRFRRDPAAWAEQLKSNTEKPREIFFCSVGGGLAVFFALQFHNANWLWAILPFWAVLSAFGEFVTGLAVRSLPEAELVIDRSAITVHVRQHGASPSTAQAPWRDISYVGVLPPKRGSVNPRRAQVYEGNHLLVVRLQPGVPFPATQGMRFSRELHDLGYRVIATIGSFGADKEQVLAALDRFAGERVLHTKQEFLDRDPRVQPEML</sequence>
<dbReference type="InterPro" id="IPR029030">
    <property type="entry name" value="Caspase-like_dom_sf"/>
</dbReference>
<organism evidence="2 3">
    <name type="scientific">Actinomadura napierensis</name>
    <dbReference type="NCBI Taxonomy" id="267854"/>
    <lineage>
        <taxon>Bacteria</taxon>
        <taxon>Bacillati</taxon>
        <taxon>Actinomycetota</taxon>
        <taxon>Actinomycetes</taxon>
        <taxon>Streptosporangiales</taxon>
        <taxon>Thermomonosporaceae</taxon>
        <taxon>Actinomadura</taxon>
    </lineage>
</organism>
<evidence type="ECO:0000313" key="3">
    <source>
        <dbReference type="Proteomes" id="UP001501020"/>
    </source>
</evidence>
<dbReference type="RefSeq" id="WP_344281299.1">
    <property type="nucleotide sequence ID" value="NZ_BAAAMR010000124.1"/>
</dbReference>
<feature type="domain" description="Peptidase C14 caspase" evidence="1">
    <location>
        <begin position="10"/>
        <end position="216"/>
    </location>
</feature>
<name>A0ABN3AGF4_9ACTN</name>
<proteinExistence type="predicted"/>
<dbReference type="SUPFAM" id="SSF52129">
    <property type="entry name" value="Caspase-like"/>
    <property type="match status" value="1"/>
</dbReference>
<dbReference type="InterPro" id="IPR011600">
    <property type="entry name" value="Pept_C14_caspase"/>
</dbReference>
<accession>A0ABN3AGF4</accession>
<evidence type="ECO:0000313" key="2">
    <source>
        <dbReference type="EMBL" id="GAA2165049.1"/>
    </source>
</evidence>
<gene>
    <name evidence="2" type="ORF">GCM10009727_83280</name>
</gene>
<reference evidence="2 3" key="1">
    <citation type="journal article" date="2019" name="Int. J. Syst. Evol. Microbiol.">
        <title>The Global Catalogue of Microorganisms (GCM) 10K type strain sequencing project: providing services to taxonomists for standard genome sequencing and annotation.</title>
        <authorList>
            <consortium name="The Broad Institute Genomics Platform"/>
            <consortium name="The Broad Institute Genome Sequencing Center for Infectious Disease"/>
            <person name="Wu L."/>
            <person name="Ma J."/>
        </authorList>
    </citation>
    <scope>NUCLEOTIDE SEQUENCE [LARGE SCALE GENOMIC DNA]</scope>
    <source>
        <strain evidence="2 3">JCM 13850</strain>
    </source>
</reference>